<reference evidence="2" key="3">
    <citation type="submission" date="2025-08" db="UniProtKB">
        <authorList>
            <consortium name="Ensembl"/>
        </authorList>
    </citation>
    <scope>IDENTIFICATION</scope>
    <source>
        <strain evidence="2">HSOK</strain>
    </source>
</reference>
<name>A0A3P9H3E1_ORYLA</name>
<protein>
    <submittedName>
        <fullName evidence="2">Uncharacterized protein</fullName>
    </submittedName>
</protein>
<organism evidence="2 3">
    <name type="scientific">Oryzias latipes</name>
    <name type="common">Japanese rice fish</name>
    <name type="synonym">Japanese killifish</name>
    <dbReference type="NCBI Taxonomy" id="8090"/>
    <lineage>
        <taxon>Eukaryota</taxon>
        <taxon>Metazoa</taxon>
        <taxon>Chordata</taxon>
        <taxon>Craniata</taxon>
        <taxon>Vertebrata</taxon>
        <taxon>Euteleostomi</taxon>
        <taxon>Actinopterygii</taxon>
        <taxon>Neopterygii</taxon>
        <taxon>Teleostei</taxon>
        <taxon>Neoteleostei</taxon>
        <taxon>Acanthomorphata</taxon>
        <taxon>Ovalentaria</taxon>
        <taxon>Atherinomorphae</taxon>
        <taxon>Beloniformes</taxon>
        <taxon>Adrianichthyidae</taxon>
        <taxon>Oryziinae</taxon>
        <taxon>Oryzias</taxon>
    </lineage>
</organism>
<feature type="chain" id="PRO_5017936323" evidence="1">
    <location>
        <begin position="19"/>
        <end position="68"/>
    </location>
</feature>
<reference key="1">
    <citation type="journal article" date="2007" name="Nature">
        <title>The medaka draft genome and insights into vertebrate genome evolution.</title>
        <authorList>
            <person name="Kasahara M."/>
            <person name="Naruse K."/>
            <person name="Sasaki S."/>
            <person name="Nakatani Y."/>
            <person name="Qu W."/>
            <person name="Ahsan B."/>
            <person name="Yamada T."/>
            <person name="Nagayasu Y."/>
            <person name="Doi K."/>
            <person name="Kasai Y."/>
            <person name="Jindo T."/>
            <person name="Kobayashi D."/>
            <person name="Shimada A."/>
            <person name="Toyoda A."/>
            <person name="Kuroki Y."/>
            <person name="Fujiyama A."/>
            <person name="Sasaki T."/>
            <person name="Shimizu A."/>
            <person name="Asakawa S."/>
            <person name="Shimizu N."/>
            <person name="Hashimoto S."/>
            <person name="Yang J."/>
            <person name="Lee Y."/>
            <person name="Matsushima K."/>
            <person name="Sugano S."/>
            <person name="Sakaizumi M."/>
            <person name="Narita T."/>
            <person name="Ohishi K."/>
            <person name="Haga S."/>
            <person name="Ohta F."/>
            <person name="Nomoto H."/>
            <person name="Nogata K."/>
            <person name="Morishita T."/>
            <person name="Endo T."/>
            <person name="Shin-I T."/>
            <person name="Takeda H."/>
            <person name="Morishita S."/>
            <person name="Kohara Y."/>
        </authorList>
    </citation>
    <scope>NUCLEOTIDE SEQUENCE [LARGE SCALE GENOMIC DNA]</scope>
    <source>
        <strain>Hd-rR</strain>
    </source>
</reference>
<evidence type="ECO:0000313" key="2">
    <source>
        <dbReference type="Ensembl" id="ENSORLP00015002332.1"/>
    </source>
</evidence>
<feature type="signal peptide" evidence="1">
    <location>
        <begin position="1"/>
        <end position="18"/>
    </location>
</feature>
<dbReference type="AlphaFoldDB" id="A0A3P9H3E1"/>
<keyword evidence="1" id="KW-0732">Signal</keyword>
<reference evidence="2 3" key="2">
    <citation type="submission" date="2017-04" db="EMBL/GenBank/DDBJ databases">
        <title>CpG methylation of centromeres and impact of large insertions on vertebrate speciation.</title>
        <authorList>
            <person name="Ichikawa K."/>
            <person name="Yoshimura J."/>
            <person name="Morishita S."/>
        </authorList>
    </citation>
    <scope>NUCLEOTIDE SEQUENCE</scope>
    <source>
        <strain evidence="2 3">HSOK</strain>
    </source>
</reference>
<accession>A0A3P9H3E1</accession>
<dbReference type="Proteomes" id="UP000265200">
    <property type="component" value="Chromosome 3"/>
</dbReference>
<reference evidence="2" key="4">
    <citation type="submission" date="2025-09" db="UniProtKB">
        <authorList>
            <consortium name="Ensembl"/>
        </authorList>
    </citation>
    <scope>IDENTIFICATION</scope>
    <source>
        <strain evidence="2">HSOK</strain>
    </source>
</reference>
<dbReference type="Ensembl" id="ENSORLT00015011158.1">
    <property type="protein sequence ID" value="ENSORLP00015002332.1"/>
    <property type="gene ID" value="ENSORLG00015002982.1"/>
</dbReference>
<evidence type="ECO:0000313" key="3">
    <source>
        <dbReference type="Proteomes" id="UP000265200"/>
    </source>
</evidence>
<sequence>TQLLIYICLQLMYEICGAFCGALFPDRFKKHRFGTFWQLKIRLFSVESAFRGSVSVKRSFIKSSETVD</sequence>
<proteinExistence type="predicted"/>
<evidence type="ECO:0000256" key="1">
    <source>
        <dbReference type="SAM" id="SignalP"/>
    </source>
</evidence>